<dbReference type="InterPro" id="IPR031167">
    <property type="entry name" value="G_OBG"/>
</dbReference>
<reference evidence="11 12" key="1">
    <citation type="submission" date="2019-03" db="EMBL/GenBank/DDBJ databases">
        <title>Metabolic potential of uncultured bacteria and archaea associated with petroleum seepage in deep-sea sediments.</title>
        <authorList>
            <person name="Dong X."/>
            <person name="Hubert C."/>
        </authorList>
    </citation>
    <scope>NUCLEOTIDE SEQUENCE [LARGE SCALE GENOMIC DNA]</scope>
    <source>
        <strain evidence="11">E44_bin18</strain>
    </source>
</reference>
<accession>A0A523UYT9</accession>
<dbReference type="PROSITE" id="PS51883">
    <property type="entry name" value="OBG"/>
    <property type="match status" value="1"/>
</dbReference>
<evidence type="ECO:0000313" key="12">
    <source>
        <dbReference type="Proteomes" id="UP000315525"/>
    </source>
</evidence>
<organism evidence="11 12">
    <name type="scientific">candidate division TA06 bacterium</name>
    <dbReference type="NCBI Taxonomy" id="2250710"/>
    <lineage>
        <taxon>Bacteria</taxon>
        <taxon>Bacteria division TA06</taxon>
    </lineage>
</organism>
<comment type="cofactor">
    <cofactor evidence="7">
        <name>Mg(2+)</name>
        <dbReference type="ChEBI" id="CHEBI:18420"/>
    </cofactor>
</comment>
<feature type="compositionally biased region" description="Basic residues" evidence="8">
    <location>
        <begin position="142"/>
        <end position="151"/>
    </location>
</feature>
<evidence type="ECO:0000256" key="7">
    <source>
        <dbReference type="HAMAP-Rule" id="MF_01454"/>
    </source>
</evidence>
<dbReference type="NCBIfam" id="NF008956">
    <property type="entry name" value="PRK12299.1"/>
    <property type="match status" value="1"/>
</dbReference>
<dbReference type="Pfam" id="PF01018">
    <property type="entry name" value="GTP1_OBG"/>
    <property type="match status" value="1"/>
</dbReference>
<proteinExistence type="inferred from homology"/>
<comment type="similarity">
    <text evidence="1 7">Belongs to the TRAFAC class OBG-HflX-like GTPase superfamily. OBG GTPase family.</text>
</comment>
<evidence type="ECO:0000259" key="9">
    <source>
        <dbReference type="PROSITE" id="PS51710"/>
    </source>
</evidence>
<comment type="caution">
    <text evidence="11">The sequence shown here is derived from an EMBL/GenBank/DDBJ whole genome shotgun (WGS) entry which is preliminary data.</text>
</comment>
<dbReference type="InterPro" id="IPR036726">
    <property type="entry name" value="GTP1_OBG_dom_sf"/>
</dbReference>
<evidence type="ECO:0000313" key="11">
    <source>
        <dbReference type="EMBL" id="TET47702.1"/>
    </source>
</evidence>
<dbReference type="InterPro" id="IPR045086">
    <property type="entry name" value="OBG_GTPase"/>
</dbReference>
<comment type="caution">
    <text evidence="7">Lacks conserved residue(s) required for the propagation of feature annotation.</text>
</comment>
<dbReference type="InterPro" id="IPR006169">
    <property type="entry name" value="GTP1_OBG_dom"/>
</dbReference>
<dbReference type="InterPro" id="IPR027417">
    <property type="entry name" value="P-loop_NTPase"/>
</dbReference>
<dbReference type="PANTHER" id="PTHR11702:SF31">
    <property type="entry name" value="MITOCHONDRIAL RIBOSOME-ASSOCIATED GTPASE 2"/>
    <property type="match status" value="1"/>
</dbReference>
<dbReference type="GO" id="GO:0005737">
    <property type="term" value="C:cytoplasm"/>
    <property type="evidence" value="ECO:0007669"/>
    <property type="project" value="UniProtKB-SubCell"/>
</dbReference>
<evidence type="ECO:0000256" key="6">
    <source>
        <dbReference type="ARBA" id="ARBA00023134"/>
    </source>
</evidence>
<keyword evidence="5 7" id="KW-0460">Magnesium</keyword>
<evidence type="ECO:0000256" key="3">
    <source>
        <dbReference type="ARBA" id="ARBA00022741"/>
    </source>
</evidence>
<name>A0A523UYT9_UNCT6</name>
<dbReference type="GO" id="GO:0042254">
    <property type="term" value="P:ribosome biogenesis"/>
    <property type="evidence" value="ECO:0007669"/>
    <property type="project" value="UniProtKB-UniRule"/>
</dbReference>
<dbReference type="GO" id="GO:0003924">
    <property type="term" value="F:GTPase activity"/>
    <property type="evidence" value="ECO:0007669"/>
    <property type="project" value="UniProtKB-UniRule"/>
</dbReference>
<feature type="region of interest" description="Disordered" evidence="8">
    <location>
        <begin position="125"/>
        <end position="151"/>
    </location>
</feature>
<protein>
    <recommendedName>
        <fullName evidence="7">GTPase Obg</fullName>
        <ecNumber evidence="7">3.6.5.-</ecNumber>
    </recommendedName>
    <alternativeName>
        <fullName evidence="7">GTP-binding protein Obg</fullName>
    </alternativeName>
</protein>
<dbReference type="PANTHER" id="PTHR11702">
    <property type="entry name" value="DEVELOPMENTALLY REGULATED GTP-BINDING PROTEIN-RELATED"/>
    <property type="match status" value="1"/>
</dbReference>
<feature type="domain" description="Obg" evidence="10">
    <location>
        <begin position="4"/>
        <end position="163"/>
    </location>
</feature>
<comment type="function">
    <text evidence="7">An essential GTPase which binds GTP, GDP and possibly (p)ppGpp with moderate affinity, with high nucleotide exchange rates and a fairly low GTP hydrolysis rate. Plays a role in control of the cell cycle, stress response, ribosome biogenesis and in those bacteria that undergo differentiation, in morphogenesis control.</text>
</comment>
<evidence type="ECO:0000256" key="2">
    <source>
        <dbReference type="ARBA" id="ARBA00022490"/>
    </source>
</evidence>
<evidence type="ECO:0000256" key="4">
    <source>
        <dbReference type="ARBA" id="ARBA00022801"/>
    </source>
</evidence>
<feature type="region of interest" description="Disordered" evidence="8">
    <location>
        <begin position="335"/>
        <end position="356"/>
    </location>
</feature>
<evidence type="ECO:0000256" key="1">
    <source>
        <dbReference type="ARBA" id="ARBA00007699"/>
    </source>
</evidence>
<gene>
    <name evidence="11" type="primary">obgE</name>
    <name evidence="7" type="synonym">obg</name>
    <name evidence="11" type="ORF">E3J62_00440</name>
</gene>
<evidence type="ECO:0000256" key="8">
    <source>
        <dbReference type="SAM" id="MobiDB-lite"/>
    </source>
</evidence>
<keyword evidence="3 7" id="KW-0547">Nucleotide-binding</keyword>
<dbReference type="EMBL" id="SOJN01000010">
    <property type="protein sequence ID" value="TET47702.1"/>
    <property type="molecule type" value="Genomic_DNA"/>
</dbReference>
<dbReference type="FunFam" id="2.70.210.12:FF:000001">
    <property type="entry name" value="GTPase Obg"/>
    <property type="match status" value="1"/>
</dbReference>
<feature type="binding site" evidence="7">
    <location>
        <begin position="310"/>
        <end position="312"/>
    </location>
    <ligand>
        <name>GTP</name>
        <dbReference type="ChEBI" id="CHEBI:37565"/>
    </ligand>
</feature>
<dbReference type="PIRSF" id="PIRSF002401">
    <property type="entry name" value="GTP_bd_Obg/CgtA"/>
    <property type="match status" value="1"/>
</dbReference>
<feature type="binding site" evidence="7">
    <location>
        <begin position="284"/>
        <end position="287"/>
    </location>
    <ligand>
        <name>GTP</name>
        <dbReference type="ChEBI" id="CHEBI:37565"/>
    </ligand>
</feature>
<dbReference type="HAMAP" id="MF_01454">
    <property type="entry name" value="GTPase_Obg"/>
    <property type="match status" value="1"/>
</dbReference>
<comment type="subcellular location">
    <subcellularLocation>
        <location evidence="7">Cytoplasm</location>
    </subcellularLocation>
</comment>
<dbReference type="GO" id="GO:0000287">
    <property type="term" value="F:magnesium ion binding"/>
    <property type="evidence" value="ECO:0007669"/>
    <property type="project" value="InterPro"/>
</dbReference>
<keyword evidence="7" id="KW-0479">Metal-binding</keyword>
<dbReference type="Proteomes" id="UP000315525">
    <property type="component" value="Unassembled WGS sequence"/>
</dbReference>
<comment type="subunit">
    <text evidence="7">Monomer.</text>
</comment>
<sequence>MESHLYRDRVRITVVGGRGGDGCVSFRREKYIPKGGPDGGDGGRGGDVIVTVDTSSDDLSHIRPGGSTVRAENGKPGGAGNKHGRDGEPLKLAVPEGTHVYNDESDKLIAQMGEQEKEVLVARGGRGGRGNLHFTTSTDRTPRKREKGTQGRRVRLRLEYLPAVDVCIIGLPNAGKSTLLSRLSSAKPKIAEYPFTTRLPALGTFIDEESRKVTVMELPAIVEDSHGGKGFGQRWMGHMRRARLLLFLIDISSKKYRDAYDLLIGEVSSFDQVLLNKLQVLVINKTDLLKEEPQLPEIQNKKVAAVQTVSLKTGEGVSDLKTTITRLLAKNEVQSTEDEVQSTPCHCEEPEGDEAI</sequence>
<dbReference type="Pfam" id="PF01926">
    <property type="entry name" value="MMR_HSR1"/>
    <property type="match status" value="1"/>
</dbReference>
<feature type="binding site" evidence="7">
    <location>
        <begin position="170"/>
        <end position="177"/>
    </location>
    <ligand>
        <name>GTP</name>
        <dbReference type="ChEBI" id="CHEBI:37565"/>
    </ligand>
</feature>
<dbReference type="InterPro" id="IPR006073">
    <property type="entry name" value="GTP-bd"/>
</dbReference>
<dbReference type="Gene3D" id="2.70.210.12">
    <property type="entry name" value="GTP1/OBG domain"/>
    <property type="match status" value="1"/>
</dbReference>
<feature type="region of interest" description="Disordered" evidence="8">
    <location>
        <begin position="56"/>
        <end position="89"/>
    </location>
</feature>
<keyword evidence="6 7" id="KW-0342">GTP-binding</keyword>
<dbReference type="Gene3D" id="3.40.50.300">
    <property type="entry name" value="P-loop containing nucleotide triphosphate hydrolases"/>
    <property type="match status" value="1"/>
</dbReference>
<evidence type="ECO:0000259" key="10">
    <source>
        <dbReference type="PROSITE" id="PS51883"/>
    </source>
</evidence>
<dbReference type="NCBIfam" id="TIGR02729">
    <property type="entry name" value="Obg_CgtA"/>
    <property type="match status" value="1"/>
</dbReference>
<feature type="domain" description="OBG-type G" evidence="9">
    <location>
        <begin position="164"/>
        <end position="329"/>
    </location>
</feature>
<dbReference type="PRINTS" id="PR00326">
    <property type="entry name" value="GTP1OBG"/>
</dbReference>
<feature type="binding site" evidence="7">
    <location>
        <position position="177"/>
    </location>
    <ligand>
        <name>Mg(2+)</name>
        <dbReference type="ChEBI" id="CHEBI:18420"/>
    </ligand>
</feature>
<evidence type="ECO:0000256" key="5">
    <source>
        <dbReference type="ARBA" id="ARBA00022842"/>
    </source>
</evidence>
<dbReference type="InterPro" id="IPR014100">
    <property type="entry name" value="GTP-bd_Obg/CgtA"/>
</dbReference>
<keyword evidence="4 7" id="KW-0378">Hydrolase</keyword>
<dbReference type="GO" id="GO:0005525">
    <property type="term" value="F:GTP binding"/>
    <property type="evidence" value="ECO:0007669"/>
    <property type="project" value="UniProtKB-UniRule"/>
</dbReference>
<dbReference type="SUPFAM" id="SSF52540">
    <property type="entry name" value="P-loop containing nucleoside triphosphate hydrolases"/>
    <property type="match status" value="1"/>
</dbReference>
<dbReference type="SUPFAM" id="SSF82051">
    <property type="entry name" value="Obg GTP-binding protein N-terminal domain"/>
    <property type="match status" value="1"/>
</dbReference>
<dbReference type="PROSITE" id="PS51710">
    <property type="entry name" value="G_OBG"/>
    <property type="match status" value="1"/>
</dbReference>
<dbReference type="EC" id="3.6.5.-" evidence="7"/>
<dbReference type="AlphaFoldDB" id="A0A523UYT9"/>
<feature type="binding site" evidence="7">
    <location>
        <position position="197"/>
    </location>
    <ligand>
        <name>Mg(2+)</name>
        <dbReference type="ChEBI" id="CHEBI:18420"/>
    </ligand>
</feature>
<keyword evidence="2 7" id="KW-0963">Cytoplasm</keyword>